<protein>
    <submittedName>
        <fullName evidence="2">Uncharacterized protein</fullName>
    </submittedName>
</protein>
<evidence type="ECO:0000256" key="1">
    <source>
        <dbReference type="SAM" id="Phobius"/>
    </source>
</evidence>
<name>A0AAN6VA09_9PEZI</name>
<dbReference type="AlphaFoldDB" id="A0AAN6VA09"/>
<feature type="transmembrane region" description="Helical" evidence="1">
    <location>
        <begin position="448"/>
        <end position="469"/>
    </location>
</feature>
<keyword evidence="1" id="KW-1133">Transmembrane helix</keyword>
<feature type="transmembrane region" description="Helical" evidence="1">
    <location>
        <begin position="52"/>
        <end position="77"/>
    </location>
</feature>
<feature type="transmembrane region" description="Helical" evidence="1">
    <location>
        <begin position="396"/>
        <end position="419"/>
    </location>
</feature>
<keyword evidence="3" id="KW-1185">Reference proteome</keyword>
<keyword evidence="1" id="KW-0472">Membrane</keyword>
<sequence>MPRNGPRKAGKPRTQIDYSALEIEEDQYQTAPECKQAIVLSDWVRKWTLAKYILLGILGIGLLAAAFFLAVALALIIRAVTTDNTGFDSSHPDFALYKNTRFKACSSSTGSPDTTLLTEPECAIIRANLTASSGSDFGYLDRDLISSLPASSSSSSSNTNTTKHTWCALATCLSTFTVLPSTPLPAATILPHLLCWWTVMATSAGALWSASRILLSAFQTTPGSNSSKPCRGRRDMSILDWLFLAYDLLGPILLWWVSFGLFASSPAQSATVAITAWVAAWKLGAVMRYHPYSCLLGQLGEGAKKWVPRGFQGMALLQWAGGVYVMVVYLGEFGGKGDGLRGYECVSEEVGKVLGQGQANPVGECSAEELCGREGFFRNREYRAAEMFTADGRFALIAYFWIWTLMAVLPFVFLLIGWLGNKLVGDSAEKVKEDARYLWKVFNPGPSFYLAFASFISIFFSVSYAIHAVQTWNDASGYREGVVIFHEGCQALHVQLSPWRDFLDLSDYARAYRIVKMIFVA</sequence>
<organism evidence="2 3">
    <name type="scientific">Dichotomopilus funicola</name>
    <dbReference type="NCBI Taxonomy" id="1934379"/>
    <lineage>
        <taxon>Eukaryota</taxon>
        <taxon>Fungi</taxon>
        <taxon>Dikarya</taxon>
        <taxon>Ascomycota</taxon>
        <taxon>Pezizomycotina</taxon>
        <taxon>Sordariomycetes</taxon>
        <taxon>Sordariomycetidae</taxon>
        <taxon>Sordariales</taxon>
        <taxon>Chaetomiaceae</taxon>
        <taxon>Dichotomopilus</taxon>
    </lineage>
</organism>
<evidence type="ECO:0000313" key="3">
    <source>
        <dbReference type="Proteomes" id="UP001302676"/>
    </source>
</evidence>
<accession>A0AAN6VA09</accession>
<keyword evidence="1" id="KW-0812">Transmembrane</keyword>
<feature type="transmembrane region" description="Helical" evidence="1">
    <location>
        <begin position="311"/>
        <end position="331"/>
    </location>
</feature>
<feature type="transmembrane region" description="Helical" evidence="1">
    <location>
        <begin position="189"/>
        <end position="210"/>
    </location>
</feature>
<dbReference type="GeneID" id="87815935"/>
<gene>
    <name evidence="2" type="ORF">C8A04DRAFT_24846</name>
</gene>
<feature type="transmembrane region" description="Helical" evidence="1">
    <location>
        <begin position="238"/>
        <end position="257"/>
    </location>
</feature>
<dbReference type="Proteomes" id="UP001302676">
    <property type="component" value="Unassembled WGS sequence"/>
</dbReference>
<dbReference type="EMBL" id="MU853556">
    <property type="protein sequence ID" value="KAK4147587.1"/>
    <property type="molecule type" value="Genomic_DNA"/>
</dbReference>
<evidence type="ECO:0000313" key="2">
    <source>
        <dbReference type="EMBL" id="KAK4147587.1"/>
    </source>
</evidence>
<proteinExistence type="predicted"/>
<reference evidence="2" key="2">
    <citation type="submission" date="2023-05" db="EMBL/GenBank/DDBJ databases">
        <authorList>
            <consortium name="Lawrence Berkeley National Laboratory"/>
            <person name="Steindorff A."/>
            <person name="Hensen N."/>
            <person name="Bonometti L."/>
            <person name="Westerberg I."/>
            <person name="Brannstrom I.O."/>
            <person name="Guillou S."/>
            <person name="Cros-Aarteil S."/>
            <person name="Calhoun S."/>
            <person name="Haridas S."/>
            <person name="Kuo A."/>
            <person name="Mondo S."/>
            <person name="Pangilinan J."/>
            <person name="Riley R."/>
            <person name="Labutti K."/>
            <person name="Andreopoulos B."/>
            <person name="Lipzen A."/>
            <person name="Chen C."/>
            <person name="Yanf M."/>
            <person name="Daum C."/>
            <person name="Ng V."/>
            <person name="Clum A."/>
            <person name="Ohm R."/>
            <person name="Martin F."/>
            <person name="Silar P."/>
            <person name="Natvig D."/>
            <person name="Lalanne C."/>
            <person name="Gautier V."/>
            <person name="Ament-Velasquez S.L."/>
            <person name="Kruys A."/>
            <person name="Hutchinson M.I."/>
            <person name="Powell A.J."/>
            <person name="Barry K."/>
            <person name="Miller A.N."/>
            <person name="Grigoriev I.V."/>
            <person name="Debuchy R."/>
            <person name="Gladieux P."/>
            <person name="Thoren M.H."/>
            <person name="Johannesson H."/>
        </authorList>
    </citation>
    <scope>NUCLEOTIDE SEQUENCE</scope>
    <source>
        <strain evidence="2">CBS 141.50</strain>
    </source>
</reference>
<comment type="caution">
    <text evidence="2">The sequence shown here is derived from an EMBL/GenBank/DDBJ whole genome shotgun (WGS) entry which is preliminary data.</text>
</comment>
<reference evidence="2" key="1">
    <citation type="journal article" date="2023" name="Mol. Phylogenet. Evol.">
        <title>Genome-scale phylogeny and comparative genomics of the fungal order Sordariales.</title>
        <authorList>
            <person name="Hensen N."/>
            <person name="Bonometti L."/>
            <person name="Westerberg I."/>
            <person name="Brannstrom I.O."/>
            <person name="Guillou S."/>
            <person name="Cros-Aarteil S."/>
            <person name="Calhoun S."/>
            <person name="Haridas S."/>
            <person name="Kuo A."/>
            <person name="Mondo S."/>
            <person name="Pangilinan J."/>
            <person name="Riley R."/>
            <person name="LaButti K."/>
            <person name="Andreopoulos B."/>
            <person name="Lipzen A."/>
            <person name="Chen C."/>
            <person name="Yan M."/>
            <person name="Daum C."/>
            <person name="Ng V."/>
            <person name="Clum A."/>
            <person name="Steindorff A."/>
            <person name="Ohm R.A."/>
            <person name="Martin F."/>
            <person name="Silar P."/>
            <person name="Natvig D.O."/>
            <person name="Lalanne C."/>
            <person name="Gautier V."/>
            <person name="Ament-Velasquez S.L."/>
            <person name="Kruys A."/>
            <person name="Hutchinson M.I."/>
            <person name="Powell A.J."/>
            <person name="Barry K."/>
            <person name="Miller A.N."/>
            <person name="Grigoriev I.V."/>
            <person name="Debuchy R."/>
            <person name="Gladieux P."/>
            <person name="Hiltunen Thoren M."/>
            <person name="Johannesson H."/>
        </authorList>
    </citation>
    <scope>NUCLEOTIDE SEQUENCE</scope>
    <source>
        <strain evidence="2">CBS 141.50</strain>
    </source>
</reference>
<dbReference type="RefSeq" id="XP_062640958.1">
    <property type="nucleotide sequence ID" value="XM_062779322.1"/>
</dbReference>